<protein>
    <submittedName>
        <fullName evidence="2">DUF4156 domain-containing protein</fullName>
    </submittedName>
</protein>
<proteinExistence type="predicted"/>
<dbReference type="InterPro" id="IPR025294">
    <property type="entry name" value="DUF4156"/>
</dbReference>
<feature type="signal peptide" evidence="1">
    <location>
        <begin position="1"/>
        <end position="17"/>
    </location>
</feature>
<evidence type="ECO:0000313" key="3">
    <source>
        <dbReference type="Proteomes" id="UP000284451"/>
    </source>
</evidence>
<reference evidence="2 3" key="2">
    <citation type="submission" date="2019-01" db="EMBL/GenBank/DDBJ databases">
        <authorList>
            <person name="Li Y."/>
        </authorList>
    </citation>
    <scope>NUCLEOTIDE SEQUENCE [LARGE SCALE GENOMIC DNA]</scope>
    <source>
        <strain evidence="2 3">07D10-4-3</strain>
    </source>
</reference>
<dbReference type="EMBL" id="SAUY01000015">
    <property type="protein sequence ID" value="RWR30473.1"/>
    <property type="molecule type" value="Genomic_DNA"/>
</dbReference>
<sequence>MRFLLAIPFTIALAACAADLTDEGMSVRQISLASADDCRFLGPISASESMGLDEAMDMMSAYNKVRNLVAQMGGNAFIVSSTHTSTSSTVVQADAYACPRM</sequence>
<feature type="chain" id="PRO_5019066558" evidence="1">
    <location>
        <begin position="18"/>
        <end position="101"/>
    </location>
</feature>
<accession>A0A443KCZ6</accession>
<name>A0A443KCZ6_9RHOB</name>
<reference evidence="2 3" key="1">
    <citation type="submission" date="2019-01" db="EMBL/GenBank/DDBJ databases">
        <title>Sinorhodobacter populi sp. nov. isolated from the symptomatic bark tissue of Populus euramericana canker.</title>
        <authorList>
            <person name="Xu G."/>
        </authorList>
    </citation>
    <scope>NUCLEOTIDE SEQUENCE [LARGE SCALE GENOMIC DNA]</scope>
    <source>
        <strain evidence="2 3">07D10-4-3</strain>
    </source>
</reference>
<dbReference type="RefSeq" id="WP_128232679.1">
    <property type="nucleotide sequence ID" value="NZ_SAUY01000015.1"/>
</dbReference>
<gene>
    <name evidence="2" type="ORF">D2T29_12440</name>
</gene>
<dbReference type="PROSITE" id="PS51257">
    <property type="entry name" value="PROKAR_LIPOPROTEIN"/>
    <property type="match status" value="1"/>
</dbReference>
<evidence type="ECO:0000256" key="1">
    <source>
        <dbReference type="SAM" id="SignalP"/>
    </source>
</evidence>
<comment type="caution">
    <text evidence="2">The sequence shown here is derived from an EMBL/GenBank/DDBJ whole genome shotgun (WGS) entry which is preliminary data.</text>
</comment>
<dbReference type="AlphaFoldDB" id="A0A443KCZ6"/>
<evidence type="ECO:0000313" key="2">
    <source>
        <dbReference type="EMBL" id="RWR30473.1"/>
    </source>
</evidence>
<keyword evidence="1" id="KW-0732">Signal</keyword>
<dbReference type="Pfam" id="PF13698">
    <property type="entry name" value="DUF4156"/>
    <property type="match status" value="1"/>
</dbReference>
<organism evidence="2 3">
    <name type="scientific">Paenirhodobacter populi</name>
    <dbReference type="NCBI Taxonomy" id="2306993"/>
    <lineage>
        <taxon>Bacteria</taxon>
        <taxon>Pseudomonadati</taxon>
        <taxon>Pseudomonadota</taxon>
        <taxon>Alphaproteobacteria</taxon>
        <taxon>Rhodobacterales</taxon>
        <taxon>Rhodobacter group</taxon>
        <taxon>Paenirhodobacter</taxon>
    </lineage>
</organism>
<dbReference type="Proteomes" id="UP000284451">
    <property type="component" value="Unassembled WGS sequence"/>
</dbReference>